<dbReference type="EMBL" id="KB908844">
    <property type="protein sequence ID" value="EOA82950.1"/>
    <property type="molecule type" value="Genomic_DNA"/>
</dbReference>
<keyword evidence="8 15" id="KW-0479">Metal-binding</keyword>
<dbReference type="GeneID" id="19399427"/>
<reference evidence="19 20" key="1">
    <citation type="journal article" date="2012" name="PLoS Pathog.">
        <title>Diverse lifestyles and strategies of plant pathogenesis encoded in the genomes of eighteen Dothideomycetes fungi.</title>
        <authorList>
            <person name="Ohm R.A."/>
            <person name="Feau N."/>
            <person name="Henrissat B."/>
            <person name="Schoch C.L."/>
            <person name="Horwitz B.A."/>
            <person name="Barry K.W."/>
            <person name="Condon B.J."/>
            <person name="Copeland A.C."/>
            <person name="Dhillon B."/>
            <person name="Glaser F."/>
            <person name="Hesse C.N."/>
            <person name="Kosti I."/>
            <person name="LaButti K."/>
            <person name="Lindquist E.A."/>
            <person name="Lucas S."/>
            <person name="Salamov A.A."/>
            <person name="Bradshaw R.E."/>
            <person name="Ciuffetti L."/>
            <person name="Hamelin R.C."/>
            <person name="Kema G.H.J."/>
            <person name="Lawrence C."/>
            <person name="Scott J.A."/>
            <person name="Spatafora J.W."/>
            <person name="Turgeon B.G."/>
            <person name="de Wit P.J.G.M."/>
            <person name="Zhong S."/>
            <person name="Goodwin S.B."/>
            <person name="Grigoriev I.V."/>
        </authorList>
    </citation>
    <scope>NUCLEOTIDE SEQUENCE [LARGE SCALE GENOMIC DNA]</scope>
    <source>
        <strain evidence="20">28A</strain>
    </source>
</reference>
<evidence type="ECO:0000256" key="7">
    <source>
        <dbReference type="ARBA" id="ARBA00022622"/>
    </source>
</evidence>
<organism evidence="19 20">
    <name type="scientific">Exserohilum turcicum (strain 28A)</name>
    <name type="common">Northern leaf blight fungus</name>
    <name type="synonym">Setosphaeria turcica</name>
    <dbReference type="NCBI Taxonomy" id="671987"/>
    <lineage>
        <taxon>Eukaryota</taxon>
        <taxon>Fungi</taxon>
        <taxon>Dikarya</taxon>
        <taxon>Ascomycota</taxon>
        <taxon>Pezizomycotina</taxon>
        <taxon>Dothideomycetes</taxon>
        <taxon>Pleosporomycetidae</taxon>
        <taxon>Pleosporales</taxon>
        <taxon>Pleosporineae</taxon>
        <taxon>Pleosporaceae</taxon>
        <taxon>Exserohilum</taxon>
    </lineage>
</organism>
<evidence type="ECO:0000256" key="2">
    <source>
        <dbReference type="ARBA" id="ARBA00004613"/>
    </source>
</evidence>
<evidence type="ECO:0000256" key="14">
    <source>
        <dbReference type="ARBA" id="ARBA00023288"/>
    </source>
</evidence>
<evidence type="ECO:0000256" key="10">
    <source>
        <dbReference type="ARBA" id="ARBA00023004"/>
    </source>
</evidence>
<evidence type="ECO:0000313" key="19">
    <source>
        <dbReference type="EMBL" id="EOA82950.1"/>
    </source>
</evidence>
<evidence type="ECO:0000256" key="1">
    <source>
        <dbReference type="ARBA" id="ARBA00004609"/>
    </source>
</evidence>
<keyword evidence="20" id="KW-1185">Reference proteome</keyword>
<dbReference type="PROSITE" id="PS52012">
    <property type="entry name" value="CFEM"/>
    <property type="match status" value="1"/>
</dbReference>
<comment type="subcellular location">
    <subcellularLocation>
        <location evidence="1">Cell membrane</location>
        <topology evidence="1">Lipid-anchor</topology>
        <topology evidence="1">GPI-anchor</topology>
    </subcellularLocation>
    <subcellularLocation>
        <location evidence="2">Secreted</location>
    </subcellularLocation>
</comment>
<reference evidence="19 20" key="2">
    <citation type="journal article" date="2013" name="PLoS Genet.">
        <title>Comparative genome structure, secondary metabolite, and effector coding capacity across Cochliobolus pathogens.</title>
        <authorList>
            <person name="Condon B.J."/>
            <person name="Leng Y."/>
            <person name="Wu D."/>
            <person name="Bushley K.E."/>
            <person name="Ohm R.A."/>
            <person name="Otillar R."/>
            <person name="Martin J."/>
            <person name="Schackwitz W."/>
            <person name="Grimwood J."/>
            <person name="MohdZainudin N."/>
            <person name="Xue C."/>
            <person name="Wang R."/>
            <person name="Manning V.A."/>
            <person name="Dhillon B."/>
            <person name="Tu Z.J."/>
            <person name="Steffenson B.J."/>
            <person name="Salamov A."/>
            <person name="Sun H."/>
            <person name="Lowry S."/>
            <person name="LaButti K."/>
            <person name="Han J."/>
            <person name="Copeland A."/>
            <person name="Lindquist E."/>
            <person name="Barry K."/>
            <person name="Schmutz J."/>
            <person name="Baker S.E."/>
            <person name="Ciuffetti L.M."/>
            <person name="Grigoriev I.V."/>
            <person name="Zhong S."/>
            <person name="Turgeon B.G."/>
        </authorList>
    </citation>
    <scope>NUCLEOTIDE SEQUENCE [LARGE SCALE GENOMIC DNA]</scope>
    <source>
        <strain evidence="20">28A</strain>
    </source>
</reference>
<dbReference type="OrthoDB" id="3065412at2759"/>
<name>R0IC24_EXST2</name>
<dbReference type="eggNOG" id="ENOG502SFDE">
    <property type="taxonomic scope" value="Eukaryota"/>
</dbReference>
<evidence type="ECO:0000256" key="9">
    <source>
        <dbReference type="ARBA" id="ARBA00022729"/>
    </source>
</evidence>
<accession>R0IC24</accession>
<evidence type="ECO:0000256" key="6">
    <source>
        <dbReference type="ARBA" id="ARBA00022617"/>
    </source>
</evidence>
<dbReference type="HOGENOM" id="CLU_063084_1_3_1"/>
<keyword evidence="14" id="KW-0449">Lipoprotein</keyword>
<evidence type="ECO:0000256" key="15">
    <source>
        <dbReference type="PROSITE-ProRule" id="PRU01356"/>
    </source>
</evidence>
<feature type="signal peptide" evidence="17">
    <location>
        <begin position="1"/>
        <end position="19"/>
    </location>
</feature>
<dbReference type="GO" id="GO:0098552">
    <property type="term" value="C:side of membrane"/>
    <property type="evidence" value="ECO:0007669"/>
    <property type="project" value="UniProtKB-KW"/>
</dbReference>
<dbReference type="AlphaFoldDB" id="R0IC24"/>
<dbReference type="PANTHER" id="PTHR37928:SF2">
    <property type="entry name" value="GPI ANCHORED CFEM DOMAIN PROTEIN (AFU_ORTHOLOGUE AFUA_6G10580)"/>
    <property type="match status" value="1"/>
</dbReference>
<keyword evidence="6 15" id="KW-0349">Heme</keyword>
<evidence type="ECO:0000256" key="5">
    <source>
        <dbReference type="ARBA" id="ARBA00022525"/>
    </source>
</evidence>
<feature type="domain" description="CFEM" evidence="18">
    <location>
        <begin position="3"/>
        <end position="119"/>
    </location>
</feature>
<keyword evidence="4" id="KW-1003">Cell membrane</keyword>
<comment type="similarity">
    <text evidence="3">Belongs to the RBT5 family.</text>
</comment>
<dbReference type="InterPro" id="IPR008427">
    <property type="entry name" value="Extracellular_membr_CFEM_dom"/>
</dbReference>
<feature type="chain" id="PRO_5004352931" description="CFEM domain-containing protein" evidence="17">
    <location>
        <begin position="20"/>
        <end position="166"/>
    </location>
</feature>
<evidence type="ECO:0000256" key="13">
    <source>
        <dbReference type="ARBA" id="ARBA00023180"/>
    </source>
</evidence>
<evidence type="ECO:0000259" key="18">
    <source>
        <dbReference type="PROSITE" id="PS52012"/>
    </source>
</evidence>
<dbReference type="STRING" id="671987.R0IC24"/>
<dbReference type="PANTHER" id="PTHR37928">
    <property type="entry name" value="CFEM DOMAIN PROTEIN (AFU_ORTHOLOGUE AFUA_6G14090)"/>
    <property type="match status" value="1"/>
</dbReference>
<evidence type="ECO:0000313" key="20">
    <source>
        <dbReference type="Proteomes" id="UP000016935"/>
    </source>
</evidence>
<dbReference type="InterPro" id="IPR051735">
    <property type="entry name" value="CFEM_domain"/>
</dbReference>
<feature type="disulfide bond" evidence="15">
    <location>
        <begin position="45"/>
        <end position="52"/>
    </location>
</feature>
<dbReference type="GO" id="GO:0005886">
    <property type="term" value="C:plasma membrane"/>
    <property type="evidence" value="ECO:0007669"/>
    <property type="project" value="UniProtKB-SubCell"/>
</dbReference>
<evidence type="ECO:0000256" key="11">
    <source>
        <dbReference type="ARBA" id="ARBA00023136"/>
    </source>
</evidence>
<keyword evidence="10 15" id="KW-0408">Iron</keyword>
<keyword evidence="5" id="KW-0964">Secreted</keyword>
<dbReference type="GO" id="GO:0005576">
    <property type="term" value="C:extracellular region"/>
    <property type="evidence" value="ECO:0007669"/>
    <property type="project" value="UniProtKB-SubCell"/>
</dbReference>
<evidence type="ECO:0000256" key="12">
    <source>
        <dbReference type="ARBA" id="ARBA00023157"/>
    </source>
</evidence>
<evidence type="ECO:0000256" key="3">
    <source>
        <dbReference type="ARBA" id="ARBA00010031"/>
    </source>
</evidence>
<proteinExistence type="inferred from homology"/>
<evidence type="ECO:0000256" key="17">
    <source>
        <dbReference type="SAM" id="SignalP"/>
    </source>
</evidence>
<dbReference type="Pfam" id="PF05730">
    <property type="entry name" value="CFEM"/>
    <property type="match status" value="1"/>
</dbReference>
<dbReference type="SMART" id="SM00747">
    <property type="entry name" value="CFEM"/>
    <property type="match status" value="1"/>
</dbReference>
<dbReference type="Proteomes" id="UP000016935">
    <property type="component" value="Unassembled WGS sequence"/>
</dbReference>
<keyword evidence="9 17" id="KW-0732">Signal</keyword>
<keyword evidence="13" id="KW-0325">Glycoprotein</keyword>
<evidence type="ECO:0000256" key="16">
    <source>
        <dbReference type="SAM" id="MobiDB-lite"/>
    </source>
</evidence>
<feature type="region of interest" description="Disordered" evidence="16">
    <location>
        <begin position="113"/>
        <end position="143"/>
    </location>
</feature>
<feature type="binding site" description="axial binding residue" evidence="15">
    <location>
        <position position="49"/>
    </location>
    <ligand>
        <name>heme</name>
        <dbReference type="ChEBI" id="CHEBI:30413"/>
    </ligand>
    <ligandPart>
        <name>Fe</name>
        <dbReference type="ChEBI" id="CHEBI:18248"/>
    </ligandPart>
</feature>
<dbReference type="GO" id="GO:0046872">
    <property type="term" value="F:metal ion binding"/>
    <property type="evidence" value="ECO:0007669"/>
    <property type="project" value="UniProtKB-UniRule"/>
</dbReference>
<sequence>MRFQATVLAFAATLAMTSAQSQPDLSGIPSCALPCFVSALPKSGCGATDIKCQCTTGRDAIQAEVQKCSVEKCSQDDLAKLTSAVAKLCQSGGVTLSNVPSVSTPAAASASGSSAAGSSAPAASTPAASGTSARASTSPRPTGNAAANNAVGFGAIALGFAAVFGL</sequence>
<dbReference type="RefSeq" id="XP_008029930.1">
    <property type="nucleotide sequence ID" value="XM_008031739.1"/>
</dbReference>
<comment type="caution">
    <text evidence="15">Lacks conserved residue(s) required for the propagation of feature annotation.</text>
</comment>
<evidence type="ECO:0000256" key="8">
    <source>
        <dbReference type="ARBA" id="ARBA00022723"/>
    </source>
</evidence>
<gene>
    <name evidence="19" type="ORF">SETTUDRAFT_165307</name>
</gene>
<keyword evidence="12 15" id="KW-1015">Disulfide bond</keyword>
<keyword evidence="11" id="KW-0472">Membrane</keyword>
<keyword evidence="7" id="KW-0336">GPI-anchor</keyword>
<protein>
    <recommendedName>
        <fullName evidence="18">CFEM domain-containing protein</fullName>
    </recommendedName>
</protein>
<evidence type="ECO:0000256" key="4">
    <source>
        <dbReference type="ARBA" id="ARBA00022475"/>
    </source>
</evidence>